<keyword evidence="1" id="KW-1133">Transmembrane helix</keyword>
<evidence type="ECO:0000313" key="2">
    <source>
        <dbReference type="EMBL" id="JAH00323.1"/>
    </source>
</evidence>
<evidence type="ECO:0000256" key="1">
    <source>
        <dbReference type="SAM" id="Phobius"/>
    </source>
</evidence>
<feature type="transmembrane region" description="Helical" evidence="1">
    <location>
        <begin position="12"/>
        <end position="33"/>
    </location>
</feature>
<accession>A0A0E9P916</accession>
<name>A0A0E9P916_ANGAN</name>
<reference evidence="2" key="2">
    <citation type="journal article" date="2015" name="Fish Shellfish Immunol.">
        <title>Early steps in the European eel (Anguilla anguilla)-Vibrio vulnificus interaction in the gills: Role of the RtxA13 toxin.</title>
        <authorList>
            <person name="Callol A."/>
            <person name="Pajuelo D."/>
            <person name="Ebbesson L."/>
            <person name="Teles M."/>
            <person name="MacKenzie S."/>
            <person name="Amaro C."/>
        </authorList>
    </citation>
    <scope>NUCLEOTIDE SEQUENCE</scope>
</reference>
<organism evidence="2">
    <name type="scientific">Anguilla anguilla</name>
    <name type="common">European freshwater eel</name>
    <name type="synonym">Muraena anguilla</name>
    <dbReference type="NCBI Taxonomy" id="7936"/>
    <lineage>
        <taxon>Eukaryota</taxon>
        <taxon>Metazoa</taxon>
        <taxon>Chordata</taxon>
        <taxon>Craniata</taxon>
        <taxon>Vertebrata</taxon>
        <taxon>Euteleostomi</taxon>
        <taxon>Actinopterygii</taxon>
        <taxon>Neopterygii</taxon>
        <taxon>Teleostei</taxon>
        <taxon>Anguilliformes</taxon>
        <taxon>Anguillidae</taxon>
        <taxon>Anguilla</taxon>
    </lineage>
</organism>
<proteinExistence type="predicted"/>
<protein>
    <submittedName>
        <fullName evidence="2">Uncharacterized protein</fullName>
    </submittedName>
</protein>
<dbReference type="AlphaFoldDB" id="A0A0E9P916"/>
<dbReference type="EMBL" id="GBXM01108254">
    <property type="protein sequence ID" value="JAH00323.1"/>
    <property type="molecule type" value="Transcribed_RNA"/>
</dbReference>
<sequence length="34" mass="4052">MCFVKVRKILTTAWIDCRGLLFLIFSLYTLYLLP</sequence>
<keyword evidence="1" id="KW-0812">Transmembrane</keyword>
<reference evidence="2" key="1">
    <citation type="submission" date="2014-11" db="EMBL/GenBank/DDBJ databases">
        <authorList>
            <person name="Amaro Gonzalez C."/>
        </authorList>
    </citation>
    <scope>NUCLEOTIDE SEQUENCE</scope>
</reference>
<keyword evidence="1" id="KW-0472">Membrane</keyword>